<organism evidence="1 2">
    <name type="scientific">Dreissena polymorpha</name>
    <name type="common">Zebra mussel</name>
    <name type="synonym">Mytilus polymorpha</name>
    <dbReference type="NCBI Taxonomy" id="45954"/>
    <lineage>
        <taxon>Eukaryota</taxon>
        <taxon>Metazoa</taxon>
        <taxon>Spiralia</taxon>
        <taxon>Lophotrochozoa</taxon>
        <taxon>Mollusca</taxon>
        <taxon>Bivalvia</taxon>
        <taxon>Autobranchia</taxon>
        <taxon>Heteroconchia</taxon>
        <taxon>Euheterodonta</taxon>
        <taxon>Imparidentia</taxon>
        <taxon>Neoheterodontei</taxon>
        <taxon>Myida</taxon>
        <taxon>Dreissenoidea</taxon>
        <taxon>Dreissenidae</taxon>
        <taxon>Dreissena</taxon>
    </lineage>
</organism>
<evidence type="ECO:0000313" key="1">
    <source>
        <dbReference type="EMBL" id="KAH3797921.1"/>
    </source>
</evidence>
<name>A0A9D4FJN3_DREPO</name>
<reference evidence="1" key="1">
    <citation type="journal article" date="2019" name="bioRxiv">
        <title>The Genome of the Zebra Mussel, Dreissena polymorpha: A Resource for Invasive Species Research.</title>
        <authorList>
            <person name="McCartney M.A."/>
            <person name="Auch B."/>
            <person name="Kono T."/>
            <person name="Mallez S."/>
            <person name="Zhang Y."/>
            <person name="Obille A."/>
            <person name="Becker A."/>
            <person name="Abrahante J.E."/>
            <person name="Garbe J."/>
            <person name="Badalamenti J.P."/>
            <person name="Herman A."/>
            <person name="Mangelson H."/>
            <person name="Liachko I."/>
            <person name="Sullivan S."/>
            <person name="Sone E.D."/>
            <person name="Koren S."/>
            <person name="Silverstein K.A.T."/>
            <person name="Beckman K.B."/>
            <person name="Gohl D.M."/>
        </authorList>
    </citation>
    <scope>NUCLEOTIDE SEQUENCE</scope>
    <source>
        <strain evidence="1">Duluth1</strain>
        <tissue evidence="1">Whole animal</tissue>
    </source>
</reference>
<accession>A0A9D4FJN3</accession>
<evidence type="ECO:0000313" key="2">
    <source>
        <dbReference type="Proteomes" id="UP000828390"/>
    </source>
</evidence>
<reference evidence="1" key="2">
    <citation type="submission" date="2020-11" db="EMBL/GenBank/DDBJ databases">
        <authorList>
            <person name="McCartney M.A."/>
            <person name="Auch B."/>
            <person name="Kono T."/>
            <person name="Mallez S."/>
            <person name="Becker A."/>
            <person name="Gohl D.M."/>
            <person name="Silverstein K.A.T."/>
            <person name="Koren S."/>
            <person name="Bechman K.B."/>
            <person name="Herman A."/>
            <person name="Abrahante J.E."/>
            <person name="Garbe J."/>
        </authorList>
    </citation>
    <scope>NUCLEOTIDE SEQUENCE</scope>
    <source>
        <strain evidence="1">Duluth1</strain>
        <tissue evidence="1">Whole animal</tissue>
    </source>
</reference>
<protein>
    <submittedName>
        <fullName evidence="1">Uncharacterized protein</fullName>
    </submittedName>
</protein>
<dbReference type="EMBL" id="JAIWYP010000007">
    <property type="protein sequence ID" value="KAH3797921.1"/>
    <property type="molecule type" value="Genomic_DNA"/>
</dbReference>
<dbReference type="AlphaFoldDB" id="A0A9D4FJN3"/>
<dbReference type="Proteomes" id="UP000828390">
    <property type="component" value="Unassembled WGS sequence"/>
</dbReference>
<keyword evidence="2" id="KW-1185">Reference proteome</keyword>
<proteinExistence type="predicted"/>
<comment type="caution">
    <text evidence="1">The sequence shown here is derived from an EMBL/GenBank/DDBJ whole genome shotgun (WGS) entry which is preliminary data.</text>
</comment>
<sequence length="85" mass="9944">MYISELARQSPQIDIRDICRLSMYEQAPHSFQLDIRDFVQCRCQSWLDIAPAQYSKLLPNVDVRADNDIRPRLICGISAEYRCHS</sequence>
<gene>
    <name evidence="1" type="ORF">DPMN_151511</name>
</gene>